<dbReference type="PANTHER" id="PTHR47926:SF423">
    <property type="entry name" value="REPEAT-CONTAINING PROTEIN, PUTATIVE-RELATED"/>
    <property type="match status" value="1"/>
</dbReference>
<dbReference type="Pfam" id="PF01535">
    <property type="entry name" value="PPR"/>
    <property type="match status" value="8"/>
</dbReference>
<name>A0A2U1KD42_ARTAN</name>
<dbReference type="PANTHER" id="PTHR47926">
    <property type="entry name" value="PENTATRICOPEPTIDE REPEAT-CONTAINING PROTEIN"/>
    <property type="match status" value="1"/>
</dbReference>
<feature type="repeat" description="PPR" evidence="2">
    <location>
        <begin position="394"/>
        <end position="428"/>
    </location>
</feature>
<dbReference type="Proteomes" id="UP000245207">
    <property type="component" value="Unassembled WGS sequence"/>
</dbReference>
<dbReference type="InterPro" id="IPR046960">
    <property type="entry name" value="PPR_At4g14850-like_plant"/>
</dbReference>
<reference evidence="3 4" key="1">
    <citation type="journal article" date="2018" name="Mol. Plant">
        <title>The genome of Artemisia annua provides insight into the evolution of Asteraceae family and artemisinin biosynthesis.</title>
        <authorList>
            <person name="Shen Q."/>
            <person name="Zhang L."/>
            <person name="Liao Z."/>
            <person name="Wang S."/>
            <person name="Yan T."/>
            <person name="Shi P."/>
            <person name="Liu M."/>
            <person name="Fu X."/>
            <person name="Pan Q."/>
            <person name="Wang Y."/>
            <person name="Lv Z."/>
            <person name="Lu X."/>
            <person name="Zhang F."/>
            <person name="Jiang W."/>
            <person name="Ma Y."/>
            <person name="Chen M."/>
            <person name="Hao X."/>
            <person name="Li L."/>
            <person name="Tang Y."/>
            <person name="Lv G."/>
            <person name="Zhou Y."/>
            <person name="Sun X."/>
            <person name="Brodelius P.E."/>
            <person name="Rose J.K.C."/>
            <person name="Tang K."/>
        </authorList>
    </citation>
    <scope>NUCLEOTIDE SEQUENCE [LARGE SCALE GENOMIC DNA]</scope>
    <source>
        <strain evidence="4">cv. Huhao1</strain>
        <tissue evidence="3">Leaf</tissue>
    </source>
</reference>
<feature type="repeat" description="PPR" evidence="2">
    <location>
        <begin position="1"/>
        <end position="28"/>
    </location>
</feature>
<dbReference type="FunFam" id="1.25.40.10:FF:000343">
    <property type="entry name" value="Pentatricopeptide repeat-containing protein At3g58590"/>
    <property type="match status" value="1"/>
</dbReference>
<accession>A0A2U1KD42</accession>
<protein>
    <submittedName>
        <fullName evidence="3">Pentatricopeptide repeat-containing protein</fullName>
    </submittedName>
</protein>
<sequence>MIGAYCHDGNVDEGWRFFNQMRGCGLVPTQFTYGSVFTCEVLDVERALCLQGVCVKSGMLCGGDDAYVGTALLGLFGRRGCVNEALWVFEEMCCKSVVTWNAMISLFGREGFGYECILMFCRLMRTGMRLSEGSFVGVLSGEDLESGEQVHGLVVKLGLVCKVAVANSLVSMYGKCAGTRVAEKMFKMVPNRDLVSWNTIIGVLAKGDEPVKGLEFFCRMCIDGFLPNHTTILSAITACSSLVNLYAKCEKLDCAHHCFDEILDKNLISWNALLLGYSNRGCSTSVSLLREMIQLGVSPNEFSFSSVIKSLLALELMEVHSLVIKMGYHSNEYVSSALMTSYAKNGLTADALSIFNDDKLPHSVIHSNVIAGMYNRSGQYHKTQELFCEVGDPDTVSWNILIAACSRNGDFKEAFELFHHMQMDRITPDNYTYVSLLSICTKLCNLVLGSSLHGLMMKANFNRSDLMVCNIMIDMYGKCGSLWNAATIFDEMIEKNVVSWTALVSALGLNGYEQEAVERFKQMEMIGIEPDNIAFIAVLSACRHAGLVNEGMELFEKMREKYGIEPQMEHYLLVVDLMSRYGHLKEAELLISGMPFPPNAGIWRSFLDGCNRQRTIEDLSLPIQAC</sequence>
<comment type="caution">
    <text evidence="3">The sequence shown here is derived from an EMBL/GenBank/DDBJ whole genome shotgun (WGS) entry which is preliminary data.</text>
</comment>
<dbReference type="NCBIfam" id="TIGR00756">
    <property type="entry name" value="PPR"/>
    <property type="match status" value="5"/>
</dbReference>
<feature type="repeat" description="PPR" evidence="2">
    <location>
        <begin position="465"/>
        <end position="495"/>
    </location>
</feature>
<keyword evidence="4" id="KW-1185">Reference proteome</keyword>
<dbReference type="GO" id="GO:0003723">
    <property type="term" value="F:RNA binding"/>
    <property type="evidence" value="ECO:0007669"/>
    <property type="project" value="InterPro"/>
</dbReference>
<evidence type="ECO:0000256" key="2">
    <source>
        <dbReference type="PROSITE-ProRule" id="PRU00708"/>
    </source>
</evidence>
<dbReference type="FunFam" id="1.25.40.10:FF:000242">
    <property type="entry name" value="Pentatricopeptide repeat-containing protein"/>
    <property type="match status" value="1"/>
</dbReference>
<dbReference type="PROSITE" id="PS51375">
    <property type="entry name" value="PPR"/>
    <property type="match status" value="7"/>
</dbReference>
<dbReference type="OrthoDB" id="1913111at2759"/>
<gene>
    <name evidence="3" type="ORF">CTI12_AA616300</name>
</gene>
<feature type="repeat" description="PPR" evidence="2">
    <location>
        <begin position="193"/>
        <end position="227"/>
    </location>
</feature>
<evidence type="ECO:0000313" key="3">
    <source>
        <dbReference type="EMBL" id="PWA34675.1"/>
    </source>
</evidence>
<feature type="repeat" description="PPR" evidence="2">
    <location>
        <begin position="496"/>
        <end position="530"/>
    </location>
</feature>
<dbReference type="Pfam" id="PF13041">
    <property type="entry name" value="PPR_2"/>
    <property type="match status" value="2"/>
</dbReference>
<feature type="repeat" description="PPR" evidence="2">
    <location>
        <begin position="96"/>
        <end position="130"/>
    </location>
</feature>
<evidence type="ECO:0000256" key="1">
    <source>
        <dbReference type="ARBA" id="ARBA00022737"/>
    </source>
</evidence>
<dbReference type="EMBL" id="PKPP01021913">
    <property type="protein sequence ID" value="PWA34675.1"/>
    <property type="molecule type" value="Genomic_DNA"/>
</dbReference>
<dbReference type="InterPro" id="IPR011990">
    <property type="entry name" value="TPR-like_helical_dom_sf"/>
</dbReference>
<feature type="repeat" description="PPR" evidence="2">
    <location>
        <begin position="531"/>
        <end position="561"/>
    </location>
</feature>
<dbReference type="STRING" id="35608.A0A2U1KD42"/>
<dbReference type="InterPro" id="IPR002885">
    <property type="entry name" value="PPR_rpt"/>
</dbReference>
<evidence type="ECO:0000313" key="4">
    <source>
        <dbReference type="Proteomes" id="UP000245207"/>
    </source>
</evidence>
<keyword evidence="1" id="KW-0677">Repeat</keyword>
<dbReference type="AlphaFoldDB" id="A0A2U1KD42"/>
<dbReference type="Gene3D" id="1.25.40.10">
    <property type="entry name" value="Tetratricopeptide repeat domain"/>
    <property type="match status" value="6"/>
</dbReference>
<organism evidence="3 4">
    <name type="scientific">Artemisia annua</name>
    <name type="common">Sweet wormwood</name>
    <dbReference type="NCBI Taxonomy" id="35608"/>
    <lineage>
        <taxon>Eukaryota</taxon>
        <taxon>Viridiplantae</taxon>
        <taxon>Streptophyta</taxon>
        <taxon>Embryophyta</taxon>
        <taxon>Tracheophyta</taxon>
        <taxon>Spermatophyta</taxon>
        <taxon>Magnoliopsida</taxon>
        <taxon>eudicotyledons</taxon>
        <taxon>Gunneridae</taxon>
        <taxon>Pentapetalae</taxon>
        <taxon>asterids</taxon>
        <taxon>campanulids</taxon>
        <taxon>Asterales</taxon>
        <taxon>Asteraceae</taxon>
        <taxon>Asteroideae</taxon>
        <taxon>Anthemideae</taxon>
        <taxon>Artemisiinae</taxon>
        <taxon>Artemisia</taxon>
    </lineage>
</organism>
<dbReference type="FunFam" id="1.25.40.10:FF:001096">
    <property type="entry name" value="Pentatricopeptide repeat-containing protein"/>
    <property type="match status" value="1"/>
</dbReference>
<dbReference type="GO" id="GO:0009451">
    <property type="term" value="P:RNA modification"/>
    <property type="evidence" value="ECO:0007669"/>
    <property type="project" value="InterPro"/>
</dbReference>
<proteinExistence type="predicted"/>